<dbReference type="InterPro" id="IPR056748">
    <property type="entry name" value="VPS13-like_C"/>
</dbReference>
<feature type="region of interest" description="Disordered" evidence="4">
    <location>
        <begin position="1891"/>
        <end position="1914"/>
    </location>
</feature>
<feature type="compositionally biased region" description="Polar residues" evidence="4">
    <location>
        <begin position="2243"/>
        <end position="2253"/>
    </location>
</feature>
<dbReference type="InterPro" id="IPR026854">
    <property type="entry name" value="VPS13_N"/>
</dbReference>
<dbReference type="PANTHER" id="PTHR45523:SF2">
    <property type="entry name" value="OS02G0470600 PROTEIN"/>
    <property type="match status" value="1"/>
</dbReference>
<dbReference type="InterPro" id="IPR010482">
    <property type="entry name" value="TECPR1-like_DysF"/>
</dbReference>
<dbReference type="GO" id="GO:0006869">
    <property type="term" value="P:lipid transport"/>
    <property type="evidence" value="ECO:0007669"/>
    <property type="project" value="UniProtKB-KW"/>
</dbReference>
<feature type="domain" description="Intermembrane lipid transfer protein VPS13-like C-terminal" evidence="8">
    <location>
        <begin position="4147"/>
        <end position="4257"/>
    </location>
</feature>
<feature type="domain" description="Vacuolar protein sorting-associated protein 13 VPS13 adaptor binding" evidence="7">
    <location>
        <begin position="3178"/>
        <end position="3615"/>
    </location>
</feature>
<evidence type="ECO:0000256" key="4">
    <source>
        <dbReference type="SAM" id="MobiDB-lite"/>
    </source>
</evidence>
<proteinExistence type="inferred from homology"/>
<keyword evidence="3" id="KW-0445">Lipid transport</keyword>
<dbReference type="Gene3D" id="2.60.40.150">
    <property type="entry name" value="C2 domain"/>
    <property type="match status" value="1"/>
</dbReference>
<feature type="domain" description="Chorein N-terminal" evidence="6">
    <location>
        <begin position="1"/>
        <end position="695"/>
    </location>
</feature>
<feature type="compositionally biased region" description="Polar residues" evidence="4">
    <location>
        <begin position="2261"/>
        <end position="2273"/>
    </location>
</feature>
<evidence type="ECO:0000256" key="2">
    <source>
        <dbReference type="ARBA" id="ARBA00022448"/>
    </source>
</evidence>
<dbReference type="InterPro" id="IPR009543">
    <property type="entry name" value="VPS13_VAB"/>
</dbReference>
<dbReference type="EMBL" id="BTGU01000055">
    <property type="protein sequence ID" value="GMN55075.1"/>
    <property type="molecule type" value="Genomic_DNA"/>
</dbReference>
<evidence type="ECO:0000313" key="9">
    <source>
        <dbReference type="EMBL" id="GMN55075.1"/>
    </source>
</evidence>
<dbReference type="PANTHER" id="PTHR45523">
    <property type="entry name" value="TETRATRICOPEPTIDE REPEAT (TPR)-CONTAINING PROTEIN-RELATED"/>
    <property type="match status" value="1"/>
</dbReference>
<evidence type="ECO:0000259" key="6">
    <source>
        <dbReference type="Pfam" id="PF12624"/>
    </source>
</evidence>
<accession>A0AA88DEH3</accession>
<dbReference type="Pfam" id="PF25037">
    <property type="entry name" value="VPS13_C"/>
    <property type="match status" value="1"/>
</dbReference>
<dbReference type="Pfam" id="PF12624">
    <property type="entry name" value="VPS13_N"/>
    <property type="match status" value="1"/>
</dbReference>
<dbReference type="InterPro" id="IPR009291">
    <property type="entry name" value="Vps62"/>
</dbReference>
<evidence type="ECO:0000259" key="7">
    <source>
        <dbReference type="Pfam" id="PF25036"/>
    </source>
</evidence>
<dbReference type="CDD" id="cd00030">
    <property type="entry name" value="C2"/>
    <property type="match status" value="1"/>
</dbReference>
<comment type="similarity">
    <text evidence="1">Belongs to the VPS13 family.</text>
</comment>
<evidence type="ECO:0000259" key="8">
    <source>
        <dbReference type="Pfam" id="PF25037"/>
    </source>
</evidence>
<dbReference type="SUPFAM" id="SSF50729">
    <property type="entry name" value="PH domain-like"/>
    <property type="match status" value="1"/>
</dbReference>
<feature type="region of interest" description="Disordered" evidence="4">
    <location>
        <begin position="2243"/>
        <end position="2274"/>
    </location>
</feature>
<protein>
    <recommendedName>
        <fullName evidence="11">Vacuolar protein sorting-associated protein</fullName>
    </recommendedName>
</protein>
<evidence type="ECO:0008006" key="11">
    <source>
        <dbReference type="Google" id="ProtNLM"/>
    </source>
</evidence>
<gene>
    <name evidence="9" type="ORF">TIFTF001_024196</name>
</gene>
<dbReference type="Pfam" id="PF06398">
    <property type="entry name" value="Pex24p"/>
    <property type="match status" value="1"/>
</dbReference>
<dbReference type="InterPro" id="IPR035892">
    <property type="entry name" value="C2_domain_sf"/>
</dbReference>
<evidence type="ECO:0000256" key="3">
    <source>
        <dbReference type="ARBA" id="ARBA00023055"/>
    </source>
</evidence>
<dbReference type="Proteomes" id="UP001187192">
    <property type="component" value="Unassembled WGS sequence"/>
</dbReference>
<feature type="compositionally biased region" description="Polar residues" evidence="4">
    <location>
        <begin position="4358"/>
        <end position="4369"/>
    </location>
</feature>
<sequence>MFEAHVLHLLRRYLGEYVHGLSAEALRISVWKGDVVLKDLKLKAEALNSLKLPVTVKAGFVGTITLKVPWKSLGKEPVIVLADRVFVLAHPAPDGRTLKEEDREKLFEAKLQQIEEAESATLEATSKSKKGNQPPGNSWLGSLIATIIGNLKITISNVHVRYEDSVSNPEHPFCSGITLAKLAAVTMDEQGNETFDTSGALDKLRKSLQLERLAVYHDSDSLPWKIEKGWEDLSPEEWVEIFEAGINEAVAASEVVSKWAVNRKYLVSPINGGLKYHRLGNQERNDPEVPFEKASLDLSDVSLTVTEAQYHDWIKLLEVVSRYRTYVEVSHLRPMVPISQNAILWWHYASQAGLQQRKMCYRFSWERIRHLCQLRRRYIQLYAGSLQRLANTDISEIRKIERDLDSKVILLWRLLAHAKVETAKSKEAAEQRRRTPSEEDPAGDTPKGPQLLEERLTKEEWQAINKLLSYQHEDEFASLSGRDMQNMVQFLVTVSISHAAARIISINRTEIVCGRFEELQVTTKFKNRSTQCDVSLRFYGLSAPEGSLAESVCSEQKLNALAASFIHSPVGKNVDWKLSATISPCHVTVLMDSYDRFMEFVKRSKAVSPTIALETATALQMKIEKVTRRAQEQFQMVLEEQSRFALDIDFDAPKVRVPIRTTGSSKCDCHFLLDFGHFTVHTVESQSDEQRQSLYSQFFISGRDIAAFFTDCGSDYQKCNLVVANYESNPSISPTPDKVDNFYSLIDRCGMAVLVDQIKVPHPSYPSTRISVQVPNLGVHFSPSRYRRLMELLNILYGTMETCNLPAGDNFQDELTPWSSVDLASDAKILVWGGIGNSVATWQPCFLVLSGLYLYLLESEKSPTYQRYSSMAGRQVFDVPPTNIGGLLFCVAISYRGLETQKARSVPYISFYFALFFCFQALESSNTWILAFRDESEKATWLKGLILATYQASAPPSVDLLGETSDDSSELSDPQTTNLKTAELVINGALVETKLFLYGKAGDEVDDKLHETLILDVHAGGGKVHMIYYEGDLTIRTKLHSLKIRDELQGRLSASPQYLACSVLRNGSIYSSPNVTDPCGKEMPVVLNEDDDTFTDALPDFVSLADAGGYFQNLDTSSWGTTGEISGVAGFESAEALIHEQDLALGRGISGEIFYEAEGGDSSDFVSVIFSTRSPSSHDYDGIDTQMSVRMSKLEFFCNRPTLVALIGFGLDISSVHYAATSSDTETISEDKSVVNKEKTEESGRVKGLLGYGKNRVVFYLNMDVDSVSVFLNKEDDSPLAMLVQERFLLDLKVHPSSLSIEGTLGNFRLCDTSLGTEHCWDWLCDIRNPGVESLIKFKFNSYSAEDDDYEGYDYSLQGRLSAVRIVFLYRFVQEIMVYFMELAAPQTEEAIKLVDKVGGFERFIQKYEIDGATALKLDLSLDTPIIIVPRNSISKEYVDTTIVLLYGILSDELVISFIQLDVGHLQVTNSFRWYGSADEDPSAVHLDVLHAEILGINMFVGIDGFIGKPMIREGNGIDIYVRRSLRDVFKKVPTFSLEVKVALLHGVMTSKEYKVILDCAYMNLCEEPRLPPSFRGDKYGSKDTMRLFVDKVNMNSQLLLSRTVTISTVVIDHALLELYNGIHDDSPLAHVALEGLWVSYRMTSFSETDLYITIPKFSVLDVRPDTKPEMCLMLGSSTDVSKQVSNMTFSLNKGNFRRTESAAAHYADLPISTMFLMDYRWRKSSQSFVVRVQQPRVLVVPDFLLAVTEFFVPALGEITGREEIADPKNDPLCRYSGIVLSEPVYKQREDVIHLSPSRQLVANCPSIDEYTYDGCGKTICLTEEADVKESHWARSQPIIVIGRGKTLRFVNVKIENGSLLRKYTYLSNDSSYSVSYEDGVEITLLDRYSSDDDDKKSLEHTRESSETAKKISLSQDNLDRVPSFTFETQVVSPEFTFYDGTKSSLDDSSFGEKLLRAKLDLSFMYASKENDTWIRALVKDLTVEAGSGLIVLDPVDISGGYTSLKDKTNMSLISTNICIHLSLSAISLILSLQNQAFAALQFGNMIPLAPCTHFDRIWVSSKENGPGYNLTFWRPRAPSNYVILGDCVTSRPIPPSQAVMAVSNTYGRVRKPVGFNLIGLFSGILGLGGDEAKPHVDCDCSLWEPVAPPGYTALGCVVNIGNKGPSNHVVYCIRSDLVALTTYSECIFSNLSNPEFPSGFSIWRLDNVLGSFAAHSSTECPSVDNSWDLNHLLLWNSNRQLSPSKESASDLTVDSEYGGQETSNQSVNSSGSDVARSISKATNYYMSTPNFERIWWDKGSDLRRPVSIWRPIARPGYAILGDCITEGLEPPALGIIFKTDNPEVSAKPVQFTKVAHIVGKGFDEVFFWYPIAPPGYASLGCMVSRRDEAPSIDTLCCPRMDLVNQANILEAPISRSSSSKASQCWSIWKVENQACTFLARGDMKKPSSRLAYAIGDSVKPKTRENITAEMKLSCFSLTVLDSLFGMMTPLFDVTITNIKLATHGQVDAMNAVLISSIAASTFNTQLEAWEPLVEPFDGIFKYHIFHSFSNLPSAISFCLIYGFETYDTNANPPSKLGKRVRIAATSIVNVNVSAASLENFVGSILSWRRQLDLEQKATKLYKEARSLHRDGEDPSVSALDEDDFQTLRIENRLGCDIYVKRTEHNSDIVDQLHHGDCASVSIPPPRFSDRLNVADESREARYYIAIQILEAQGLPITDDGNGQNFFCALRLVVESQATDQQKFFPQSARTKCVKPFISRNNDLDEGTTKWNELFIFEIPRKAAAKLEVEVTNLAAKAGKGTSFLHFLLVYYDKLHMCLWEVVGALSFSVGHGANMLRKVASVRMFHQAHESQNLVAYPLKREVQHNNLDEVHDCGCLLVSTACFEWKTTTNYQRDTGAENVLDRDIGFWIGLGPQATWEGIRSLLPLSVVPKPLQNDFVAMEVVMKNGKKHAIFRSLATLVNESDVKLDISICHVSLLSGANSNVVVEERFQNQRFQPGSGWGNSWSGFGSVEPGPWSSRDFTNSSKDFSEPLLPPGWRWASTWTIDKSQSVDKDGWAYGPDFHSLTWPPTSSKSCMKSSSDFVRRRRWIRSRQQILKSEFPVIDPGDSAVLPWRSTCQDSNQCLQLRPSVDEPHAPYSWGYAMAVGSGYACGKDQALVEQVSLLRQHTSKLENKLSNFTFKLDNLEKKDILLCCSGAGSKQIWLSVGSDASVLHTELNVPIYDWRISVNSPVKLENRLPCPAEFTIWEKTKGGNCIERQHGMISSRGSVHVYSVDIQKPIYLTLIVQGGWVMEKDPVLVLNISSNDHATSFWMVHQQSKRRLRVRIEHDMGGTTAAPKIIRFFVPYWIVNDSSLFLAYRVVEVEPLDNVVMDSQILSRAVKSAKMALKSPTNLTERKLSAPRRNIQVLEVIEDTSPFPSMLSPQDNASRSGVALFQSQKDSYVSPRVGIAVAMHRSEIFSPGISLLDLEKKERVDVKAFSSNGSYYKLSARLNLTADRTKVLHFQPHTLFINRVGYSLCLQQCESQSVTWIHPSDSPKPFCWQSSKVEMLKLRVEGYKWSTPFSVHNEGVMRICLKKDTGNDQLQLRIAVRSGAKSSSYEVIFRPNSSSSPYSSSSNDDQVSNNRIENRSMFLPIRFRQVDGTNESWQFLLPSSAASFFWEDLGRRRLLELLVDGAELSKSQKFDIDEISDHQPIHVASGSSRALRVTIAKEEKINVVKISDWMPEIETAGTLTRSNASLLSQISLKDPRQQQAPSTFNSEFHVSFELAELGVSIIDHTPEEILYLSVQNLLLAYSTGLGSGFIFWRSTVTEFKNFGCFLRCRFKIKMHRIQVDNQLPLTPMPVLFRPQKVGEESEYDLKFSVTMQLNGSPDLCVYPYIGFNGPESSAFLINIHEPIIWRLHEMIQQVNLNRLYNSRTTAVSVSVDPIIQIGVLNISEVRFKVSMAMSPSQRPRGVLGFWASLMTALGNTENMPVRINQRFNENVCMRQSSMISIAISNIRKDLLGQPLQLLSGVDILGNASSALGHMSKGMAALSMDKKFIQSRQKQENKGIEDFGDVIREGGGALAKGLFRGVTGILTKPLEGAKTSGVEGFVQGVGRGIIGAAAQPVSGVLDLLSKTTEGANAMRMKIASAITSDEQLLRRRLPRVISGDNLLRPYNEYKAQGQIILQLAESGSFLGQVDLFKVRGKFALTDAYEDHFLLPKGKILVVTHRRVILLQQPSNIIGQRKFSPAKDPCSVIWDVLWNDLAFMELTHGKKDHPKASPSRLILYLRTRSTEPKEQVRIIKCILETRQALEVYSSIELALHTYGPNHAKDTLKKKVTKPYSPLTEGASTEIVPKEGLSVWSPPRVPASVPQSSTFGSGAN</sequence>
<reference evidence="9" key="1">
    <citation type="submission" date="2023-07" db="EMBL/GenBank/DDBJ databases">
        <title>draft genome sequence of fig (Ficus carica).</title>
        <authorList>
            <person name="Takahashi T."/>
            <person name="Nishimura K."/>
        </authorList>
    </citation>
    <scope>NUCLEOTIDE SEQUENCE</scope>
</reference>
<dbReference type="GO" id="GO:0098588">
    <property type="term" value="C:bounding membrane of organelle"/>
    <property type="evidence" value="ECO:0007669"/>
    <property type="project" value="UniProtKB-ARBA"/>
</dbReference>
<evidence type="ECO:0000256" key="1">
    <source>
        <dbReference type="ARBA" id="ARBA00006545"/>
    </source>
</evidence>
<feature type="region of interest" description="Disordered" evidence="4">
    <location>
        <begin position="4347"/>
        <end position="4369"/>
    </location>
</feature>
<feature type="region of interest" description="Disordered" evidence="4">
    <location>
        <begin position="425"/>
        <end position="450"/>
    </location>
</feature>
<dbReference type="Pfam" id="PF06101">
    <property type="entry name" value="Vps62"/>
    <property type="match status" value="2"/>
</dbReference>
<evidence type="ECO:0000313" key="10">
    <source>
        <dbReference type="Proteomes" id="UP001187192"/>
    </source>
</evidence>
<comment type="caution">
    <text evidence="9">The sequence shown here is derived from an EMBL/GenBank/DDBJ whole genome shotgun (WGS) entry which is preliminary data.</text>
</comment>
<dbReference type="GO" id="GO:0005737">
    <property type="term" value="C:cytoplasm"/>
    <property type="evidence" value="ECO:0007669"/>
    <property type="project" value="UniProtKB-ARBA"/>
</dbReference>
<name>A0AA88DEH3_FICCA</name>
<keyword evidence="10" id="KW-1185">Reference proteome</keyword>
<organism evidence="9 10">
    <name type="scientific">Ficus carica</name>
    <name type="common">Common fig</name>
    <dbReference type="NCBI Taxonomy" id="3494"/>
    <lineage>
        <taxon>Eukaryota</taxon>
        <taxon>Viridiplantae</taxon>
        <taxon>Streptophyta</taxon>
        <taxon>Embryophyta</taxon>
        <taxon>Tracheophyta</taxon>
        <taxon>Spermatophyta</taxon>
        <taxon>Magnoliopsida</taxon>
        <taxon>eudicotyledons</taxon>
        <taxon>Gunneridae</taxon>
        <taxon>Pentapetalae</taxon>
        <taxon>rosids</taxon>
        <taxon>fabids</taxon>
        <taxon>Rosales</taxon>
        <taxon>Moraceae</taxon>
        <taxon>Ficeae</taxon>
        <taxon>Ficus</taxon>
    </lineage>
</organism>
<feature type="domain" description="TECPR1-like DysF" evidence="5">
    <location>
        <begin position="2990"/>
        <end position="3092"/>
    </location>
</feature>
<feature type="compositionally biased region" description="Basic and acidic residues" evidence="4">
    <location>
        <begin position="425"/>
        <end position="437"/>
    </location>
</feature>
<dbReference type="Pfam" id="PF25036">
    <property type="entry name" value="VPS13_VAB"/>
    <property type="match status" value="1"/>
</dbReference>
<evidence type="ECO:0000259" key="5">
    <source>
        <dbReference type="Pfam" id="PF06398"/>
    </source>
</evidence>
<keyword evidence="2" id="KW-0813">Transport</keyword>
<feature type="compositionally biased region" description="Basic and acidic residues" evidence="4">
    <location>
        <begin position="1891"/>
        <end position="1910"/>
    </location>
</feature>